<evidence type="ECO:0000313" key="2">
    <source>
        <dbReference type="Proteomes" id="UP001259576"/>
    </source>
</evidence>
<accession>A0AA48LHI3</accession>
<protein>
    <submittedName>
        <fullName evidence="1">Uncharacterized protein</fullName>
    </submittedName>
</protein>
<sequence length="103" mass="10752">MPQLTEGFIMAKVTAYYSASQKDIVAVVGDGFEEGNMALCISGCKEVPELNTVEDAKAALPSLESDISRMGDLAFLLNGGTLNAGAAENMPAQGYEAIGSFEV</sequence>
<dbReference type="Proteomes" id="UP001259576">
    <property type="component" value="Segment"/>
</dbReference>
<reference evidence="1" key="1">
    <citation type="submission" date="2023-09" db="EMBL/GenBank/DDBJ databases">
        <title>Analysis of Cronobacter sakazakii RZ4 phage.</title>
        <authorList>
            <person name="Zhang L."/>
            <person name="Hui L."/>
            <person name="Soleimani-Delfan A."/>
        </authorList>
    </citation>
    <scope>NUCLEOTIDE SEQUENCE</scope>
    <source>
        <strain evidence="1">RZ4</strain>
    </source>
</reference>
<dbReference type="EMBL" id="LC778449">
    <property type="protein sequence ID" value="BES79643.1"/>
    <property type="molecule type" value="Genomic_DNA"/>
</dbReference>
<organism evidence="1 2">
    <name type="scientific">Cronobacter phage RZ4</name>
    <dbReference type="NCBI Taxonomy" id="3074122"/>
    <lineage>
        <taxon>Viruses</taxon>
        <taxon>Duplodnaviria</taxon>
        <taxon>Heunggongvirae</taxon>
        <taxon>Uroviricota</taxon>
        <taxon>Caudoviricetes</taxon>
        <taxon>Autographivirales</taxon>
        <taxon>Autoscriptoviridae</taxon>
        <taxon>Stentvirinae</taxon>
        <taxon>Bonnellvirus</taxon>
        <taxon>Bonnellvirus RZ4</taxon>
    </lineage>
</organism>
<keyword evidence="2" id="KW-1185">Reference proteome</keyword>
<proteinExistence type="predicted"/>
<evidence type="ECO:0000313" key="1">
    <source>
        <dbReference type="EMBL" id="BES79643.1"/>
    </source>
</evidence>
<name>A0AA48LHI3_9CAUD</name>